<evidence type="ECO:0000256" key="3">
    <source>
        <dbReference type="SAM" id="SignalP"/>
    </source>
</evidence>
<evidence type="ECO:0000256" key="1">
    <source>
        <dbReference type="SAM" id="MobiDB-lite"/>
    </source>
</evidence>
<dbReference type="AlphaFoldDB" id="A0A7Y7IHY0"/>
<keyword evidence="2" id="KW-1133">Transmembrane helix</keyword>
<feature type="compositionally biased region" description="Low complexity" evidence="1">
    <location>
        <begin position="179"/>
        <end position="194"/>
    </location>
</feature>
<reference evidence="5 6" key="1">
    <citation type="submission" date="2020-02" db="EMBL/GenBank/DDBJ databases">
        <title>Genome sequence of strain AETb3-4.</title>
        <authorList>
            <person name="Gao J."/>
            <person name="Zhang X."/>
        </authorList>
    </citation>
    <scope>NUCLEOTIDE SEQUENCE [LARGE SCALE GENOMIC DNA]</scope>
    <source>
        <strain evidence="5 6">AETb3-4</strain>
    </source>
</reference>
<dbReference type="InterPro" id="IPR012533">
    <property type="entry name" value="YcnI-copper_dom"/>
</dbReference>
<comment type="caution">
    <text evidence="5">The sequence shown here is derived from an EMBL/GenBank/DDBJ whole genome shotgun (WGS) entry which is preliminary data.</text>
</comment>
<accession>A0A7Y7IHY0</accession>
<dbReference type="Proteomes" id="UP000543556">
    <property type="component" value="Unassembled WGS sequence"/>
</dbReference>
<keyword evidence="2" id="KW-0812">Transmembrane</keyword>
<feature type="region of interest" description="Disordered" evidence="1">
    <location>
        <begin position="179"/>
        <end position="206"/>
    </location>
</feature>
<keyword evidence="3" id="KW-0732">Signal</keyword>
<dbReference type="Pfam" id="PF07987">
    <property type="entry name" value="DUF1775"/>
    <property type="match status" value="1"/>
</dbReference>
<keyword evidence="2" id="KW-0472">Membrane</keyword>
<gene>
    <name evidence="5" type="ORF">G6034_12735</name>
</gene>
<evidence type="ECO:0000256" key="2">
    <source>
        <dbReference type="SAM" id="Phobius"/>
    </source>
</evidence>
<protein>
    <submittedName>
        <fullName evidence="5">YcnI family protein</fullName>
    </submittedName>
</protein>
<evidence type="ECO:0000313" key="6">
    <source>
        <dbReference type="Proteomes" id="UP000543556"/>
    </source>
</evidence>
<evidence type="ECO:0000259" key="4">
    <source>
        <dbReference type="Pfam" id="PF07987"/>
    </source>
</evidence>
<dbReference type="InterPro" id="IPR038507">
    <property type="entry name" value="YcnI-like_sf"/>
</dbReference>
<evidence type="ECO:0000313" key="5">
    <source>
        <dbReference type="EMBL" id="NVM95762.1"/>
    </source>
</evidence>
<sequence length="242" mass="24529">MRFSRTLTSTLTLGATAGLMALGLGAASAHVEATPTETAAGSYSLVTFSVSHGCNGSPTTSLKITLPGELNSVTPTVNPNWTISEATEKFSTPRTLADGSKITERTSSVTYTAKSPLDAHQRDTFTLSLQVPDAVGKTLYFPALQSCEKGATDWKDVPAAGASEDSVANPAPSLTVTAATAASGHGSHGSTDGSPAVEASAGSADENDGGAWPAWLGFGAGLAGLVLGGLAFWRTSRKPGTK</sequence>
<name>A0A7Y7IHY0_9MICC</name>
<keyword evidence="6" id="KW-1185">Reference proteome</keyword>
<feature type="signal peptide" evidence="3">
    <location>
        <begin position="1"/>
        <end position="26"/>
    </location>
</feature>
<dbReference type="Gene3D" id="2.60.40.2230">
    <property type="entry name" value="Uncharacterised protein YcnI-like PF07987, DUF1775"/>
    <property type="match status" value="1"/>
</dbReference>
<feature type="domain" description="YncI copper-binding" evidence="4">
    <location>
        <begin position="30"/>
        <end position="176"/>
    </location>
</feature>
<organism evidence="5 6">
    <name type="scientific">Arthrobacter wenxiniae</name>
    <dbReference type="NCBI Taxonomy" id="2713570"/>
    <lineage>
        <taxon>Bacteria</taxon>
        <taxon>Bacillati</taxon>
        <taxon>Actinomycetota</taxon>
        <taxon>Actinomycetes</taxon>
        <taxon>Micrococcales</taxon>
        <taxon>Micrococcaceae</taxon>
        <taxon>Arthrobacter</taxon>
    </lineage>
</organism>
<feature type="chain" id="PRO_5039717927" evidence="3">
    <location>
        <begin position="27"/>
        <end position="242"/>
    </location>
</feature>
<feature type="transmembrane region" description="Helical" evidence="2">
    <location>
        <begin position="212"/>
        <end position="233"/>
    </location>
</feature>
<dbReference type="EMBL" id="JAAMFM010000019">
    <property type="protein sequence ID" value="NVM95762.1"/>
    <property type="molecule type" value="Genomic_DNA"/>
</dbReference>
<proteinExistence type="predicted"/>
<dbReference type="CDD" id="cd08545">
    <property type="entry name" value="YcnI_like"/>
    <property type="match status" value="1"/>
</dbReference>
<dbReference type="RefSeq" id="WP_176635483.1">
    <property type="nucleotide sequence ID" value="NZ_JAAMFM010000019.1"/>
</dbReference>